<evidence type="ECO:0000256" key="1">
    <source>
        <dbReference type="ARBA" id="ARBA00022737"/>
    </source>
</evidence>
<feature type="domain" description="Ig-like" evidence="7">
    <location>
        <begin position="246"/>
        <end position="347"/>
    </location>
</feature>
<keyword evidence="1" id="KW-0677">Repeat</keyword>
<dbReference type="EMBL" id="GGMR01010097">
    <property type="protein sequence ID" value="MBY22716.1"/>
    <property type="molecule type" value="Transcribed_RNA"/>
</dbReference>
<dbReference type="InterPro" id="IPR036179">
    <property type="entry name" value="Ig-like_dom_sf"/>
</dbReference>
<dbReference type="PROSITE" id="PS00022">
    <property type="entry name" value="EGF_1"/>
    <property type="match status" value="1"/>
</dbReference>
<dbReference type="FunFam" id="2.60.40.10:FF:000032">
    <property type="entry name" value="palladin isoform X1"/>
    <property type="match status" value="1"/>
</dbReference>
<dbReference type="SUPFAM" id="SSF48726">
    <property type="entry name" value="Immunoglobulin"/>
    <property type="match status" value="1"/>
</dbReference>
<dbReference type="SMART" id="SM00409">
    <property type="entry name" value="IG"/>
    <property type="match status" value="1"/>
</dbReference>
<dbReference type="InterPro" id="IPR007110">
    <property type="entry name" value="Ig-like_dom"/>
</dbReference>
<accession>A0A2S2P1B5</accession>
<feature type="disulfide bond" evidence="4">
    <location>
        <begin position="378"/>
        <end position="395"/>
    </location>
</feature>
<feature type="domain" description="EGF-like" evidence="6">
    <location>
        <begin position="367"/>
        <end position="407"/>
    </location>
</feature>
<dbReference type="GO" id="GO:0098609">
    <property type="term" value="P:cell-cell adhesion"/>
    <property type="evidence" value="ECO:0007669"/>
    <property type="project" value="TreeGrafter"/>
</dbReference>
<dbReference type="Gene3D" id="2.60.40.10">
    <property type="entry name" value="Immunoglobulins"/>
    <property type="match status" value="1"/>
</dbReference>
<comment type="caution">
    <text evidence="4">Lacks conserved residue(s) required for the propagation of feature annotation.</text>
</comment>
<dbReference type="InterPro" id="IPR003599">
    <property type="entry name" value="Ig_sub"/>
</dbReference>
<dbReference type="SMART" id="SM00408">
    <property type="entry name" value="IGc2"/>
    <property type="match status" value="1"/>
</dbReference>
<evidence type="ECO:0000313" key="8">
    <source>
        <dbReference type="EMBL" id="MBY22716.1"/>
    </source>
</evidence>
<reference evidence="8" key="1">
    <citation type="submission" date="2018-04" db="EMBL/GenBank/DDBJ databases">
        <title>Transcriptome of Schizaphis graminum biotype I.</title>
        <authorList>
            <person name="Scully E.D."/>
            <person name="Geib S.M."/>
            <person name="Palmer N.A."/>
            <person name="Koch K."/>
            <person name="Bradshaw J."/>
            <person name="Heng-Moss T."/>
            <person name="Sarath G."/>
        </authorList>
    </citation>
    <scope>NUCLEOTIDE SEQUENCE</scope>
</reference>
<keyword evidence="4" id="KW-0245">EGF-like domain</keyword>
<gene>
    <name evidence="8" type="primary">vn</name>
    <name evidence="8" type="ORF">g.93082</name>
</gene>
<proteinExistence type="predicted"/>
<evidence type="ECO:0000256" key="4">
    <source>
        <dbReference type="PROSITE-ProRule" id="PRU00076"/>
    </source>
</evidence>
<keyword evidence="2 4" id="KW-1015">Disulfide bond</keyword>
<dbReference type="CDD" id="cd00054">
    <property type="entry name" value="EGF_CA"/>
    <property type="match status" value="1"/>
</dbReference>
<dbReference type="PROSITE" id="PS50026">
    <property type="entry name" value="EGF_3"/>
    <property type="match status" value="1"/>
</dbReference>
<feature type="region of interest" description="Disordered" evidence="5">
    <location>
        <begin position="177"/>
        <end position="196"/>
    </location>
</feature>
<feature type="compositionally biased region" description="Basic and acidic residues" evidence="5">
    <location>
        <begin position="177"/>
        <end position="187"/>
    </location>
</feature>
<dbReference type="InterPro" id="IPR003598">
    <property type="entry name" value="Ig_sub2"/>
</dbReference>
<dbReference type="InterPro" id="IPR000742">
    <property type="entry name" value="EGF"/>
</dbReference>
<organism evidence="8">
    <name type="scientific">Schizaphis graminum</name>
    <name type="common">Green bug aphid</name>
    <dbReference type="NCBI Taxonomy" id="13262"/>
    <lineage>
        <taxon>Eukaryota</taxon>
        <taxon>Metazoa</taxon>
        <taxon>Ecdysozoa</taxon>
        <taxon>Arthropoda</taxon>
        <taxon>Hexapoda</taxon>
        <taxon>Insecta</taxon>
        <taxon>Pterygota</taxon>
        <taxon>Neoptera</taxon>
        <taxon>Paraneoptera</taxon>
        <taxon>Hemiptera</taxon>
        <taxon>Sternorrhyncha</taxon>
        <taxon>Aphidomorpha</taxon>
        <taxon>Aphidoidea</taxon>
        <taxon>Aphididae</taxon>
        <taxon>Aphidini</taxon>
        <taxon>Schizaphis</taxon>
    </lineage>
</organism>
<dbReference type="PROSITE" id="PS01186">
    <property type="entry name" value="EGF_2"/>
    <property type="match status" value="1"/>
</dbReference>
<dbReference type="PANTHER" id="PTHR44170">
    <property type="entry name" value="PROTEIN SIDEKICK"/>
    <property type="match status" value="1"/>
</dbReference>
<sequence length="436" mass="46265">MTTDAICTKKWVGGGDTRDMSNGGDGAAGAVCACRRRRCRTGSLSSSSFSLPSPSVLAVWTTTLVLAAIVGAGGGVEALHAATAISTTGGAAAAAAAAAAGRMAPCAHLGDETNDVSARAYASDVVFEGKVRSKGPIRPGDGTYGVTFVVQRVHKDAMQAVTYEGLRVGSPVRLNFREKRGDRDPPQRRPPLQRRADAQCVQRFAPAAGGQTVEANIKRGAKYLVFVAGVGPHNLSVLGEPVLRTPKNVDAVQKVLCRDCVQPIGVWGLHNTTLKVKSALKLMCRAKGNPMPALQWFKDGVPILVGRRRIQYKKKRSMLVIPKVRPEDGGKYECRGTGVQTGHVAITSAQVIVNSKPDNTTALWPLVGGPCPADLVYCLNGGTCTFYETIGELVCQCAEGFKGQRCENKDIVNKSSMYAPSLTYFCKLGLSGSYYC</sequence>
<keyword evidence="3" id="KW-0393">Immunoglobulin domain</keyword>
<evidence type="ECO:0000256" key="2">
    <source>
        <dbReference type="ARBA" id="ARBA00023157"/>
    </source>
</evidence>
<evidence type="ECO:0000256" key="3">
    <source>
        <dbReference type="ARBA" id="ARBA00023319"/>
    </source>
</evidence>
<name>A0A2S2P1B5_SCHGA</name>
<feature type="disulfide bond" evidence="4">
    <location>
        <begin position="397"/>
        <end position="406"/>
    </location>
</feature>
<dbReference type="Gene3D" id="2.10.25.10">
    <property type="entry name" value="Laminin"/>
    <property type="match status" value="1"/>
</dbReference>
<dbReference type="SMART" id="SM00181">
    <property type="entry name" value="EGF"/>
    <property type="match status" value="1"/>
</dbReference>
<dbReference type="InterPro" id="IPR013098">
    <property type="entry name" value="Ig_I-set"/>
</dbReference>
<dbReference type="GO" id="GO:0016020">
    <property type="term" value="C:membrane"/>
    <property type="evidence" value="ECO:0007669"/>
    <property type="project" value="UniProtKB-SubCell"/>
</dbReference>
<dbReference type="InterPro" id="IPR013783">
    <property type="entry name" value="Ig-like_fold"/>
</dbReference>
<evidence type="ECO:0000259" key="7">
    <source>
        <dbReference type="PROSITE" id="PS50835"/>
    </source>
</evidence>
<dbReference type="CDD" id="cd00096">
    <property type="entry name" value="Ig"/>
    <property type="match status" value="1"/>
</dbReference>
<evidence type="ECO:0000256" key="5">
    <source>
        <dbReference type="SAM" id="MobiDB-lite"/>
    </source>
</evidence>
<dbReference type="SUPFAM" id="SSF57196">
    <property type="entry name" value="EGF/Laminin"/>
    <property type="match status" value="1"/>
</dbReference>
<dbReference type="Pfam" id="PF07679">
    <property type="entry name" value="I-set"/>
    <property type="match status" value="1"/>
</dbReference>
<evidence type="ECO:0000259" key="6">
    <source>
        <dbReference type="PROSITE" id="PS50026"/>
    </source>
</evidence>
<dbReference type="PROSITE" id="PS50835">
    <property type="entry name" value="IG_LIKE"/>
    <property type="match status" value="1"/>
</dbReference>
<protein>
    <submittedName>
        <fullName evidence="8">Protein vein</fullName>
    </submittedName>
</protein>
<dbReference type="AlphaFoldDB" id="A0A2S2P1B5"/>
<dbReference type="PANTHER" id="PTHR44170:SF6">
    <property type="entry name" value="CONTACTIN"/>
    <property type="match status" value="1"/>
</dbReference>